<gene>
    <name evidence="1" type="ORF">CALMAC_LOCUS15619</name>
</gene>
<sequence>EAGVAKKSLAISVGLEKYIRVFSTILKYLQYCPLPLEYYL</sequence>
<dbReference type="Proteomes" id="UP000410492">
    <property type="component" value="Unassembled WGS sequence"/>
</dbReference>
<reference evidence="1 2" key="1">
    <citation type="submission" date="2019-01" db="EMBL/GenBank/DDBJ databases">
        <authorList>
            <person name="Sayadi A."/>
        </authorList>
    </citation>
    <scope>NUCLEOTIDE SEQUENCE [LARGE SCALE GENOMIC DNA]</scope>
</reference>
<name>A0A653D9I2_CALMS</name>
<dbReference type="AlphaFoldDB" id="A0A653D9I2"/>
<feature type="non-terminal residue" evidence="1">
    <location>
        <position position="1"/>
    </location>
</feature>
<keyword evidence="2" id="KW-1185">Reference proteome</keyword>
<evidence type="ECO:0000313" key="1">
    <source>
        <dbReference type="EMBL" id="VEN56825.1"/>
    </source>
</evidence>
<organism evidence="1 2">
    <name type="scientific">Callosobruchus maculatus</name>
    <name type="common">Southern cowpea weevil</name>
    <name type="synonym">Pulse bruchid</name>
    <dbReference type="NCBI Taxonomy" id="64391"/>
    <lineage>
        <taxon>Eukaryota</taxon>
        <taxon>Metazoa</taxon>
        <taxon>Ecdysozoa</taxon>
        <taxon>Arthropoda</taxon>
        <taxon>Hexapoda</taxon>
        <taxon>Insecta</taxon>
        <taxon>Pterygota</taxon>
        <taxon>Neoptera</taxon>
        <taxon>Endopterygota</taxon>
        <taxon>Coleoptera</taxon>
        <taxon>Polyphaga</taxon>
        <taxon>Cucujiformia</taxon>
        <taxon>Chrysomeloidea</taxon>
        <taxon>Chrysomelidae</taxon>
        <taxon>Bruchinae</taxon>
        <taxon>Bruchini</taxon>
        <taxon>Callosobruchus</taxon>
    </lineage>
</organism>
<evidence type="ECO:0000313" key="2">
    <source>
        <dbReference type="Proteomes" id="UP000410492"/>
    </source>
</evidence>
<dbReference type="EMBL" id="CAACVG010010849">
    <property type="protein sequence ID" value="VEN56825.1"/>
    <property type="molecule type" value="Genomic_DNA"/>
</dbReference>
<accession>A0A653D9I2</accession>
<proteinExistence type="predicted"/>
<protein>
    <submittedName>
        <fullName evidence="1">Uncharacterized protein</fullName>
    </submittedName>
</protein>